<keyword evidence="3" id="KW-1185">Reference proteome</keyword>
<dbReference type="PROSITE" id="PS51819">
    <property type="entry name" value="VOC"/>
    <property type="match status" value="1"/>
</dbReference>
<dbReference type="SUPFAM" id="SSF54593">
    <property type="entry name" value="Glyoxalase/Bleomycin resistance protein/Dihydroxybiphenyl dioxygenase"/>
    <property type="match status" value="1"/>
</dbReference>
<dbReference type="InterPro" id="IPR052537">
    <property type="entry name" value="Extradiol_RC_dioxygenase"/>
</dbReference>
<dbReference type="Gene3D" id="3.10.180.10">
    <property type="entry name" value="2,3-Dihydroxybiphenyl 1,2-Dioxygenase, domain 1"/>
    <property type="match status" value="2"/>
</dbReference>
<dbReference type="Proteomes" id="UP001147700">
    <property type="component" value="Unassembled WGS sequence"/>
</dbReference>
<evidence type="ECO:0000313" key="2">
    <source>
        <dbReference type="EMBL" id="MDA0136800.1"/>
    </source>
</evidence>
<dbReference type="EMBL" id="JAPCID010000006">
    <property type="protein sequence ID" value="MDA0136800.1"/>
    <property type="molecule type" value="Genomic_DNA"/>
</dbReference>
<gene>
    <name evidence="2" type="ORF">OJ962_04765</name>
</gene>
<feature type="domain" description="VOC" evidence="1">
    <location>
        <begin position="5"/>
        <end position="247"/>
    </location>
</feature>
<dbReference type="PANTHER" id="PTHR36110">
    <property type="entry name" value="RING-CLEAVING DIOXYGENASE MHQE-RELATED"/>
    <property type="match status" value="1"/>
</dbReference>
<dbReference type="InterPro" id="IPR037523">
    <property type="entry name" value="VOC_core"/>
</dbReference>
<comment type="caution">
    <text evidence="2">The sequence shown here is derived from an EMBL/GenBank/DDBJ whole genome shotgun (WGS) entry which is preliminary data.</text>
</comment>
<evidence type="ECO:0000313" key="3">
    <source>
        <dbReference type="Proteomes" id="UP001147700"/>
    </source>
</evidence>
<dbReference type="InterPro" id="IPR029068">
    <property type="entry name" value="Glyas_Bleomycin-R_OHBP_Dase"/>
</dbReference>
<proteinExistence type="predicted"/>
<sequence length="293" mass="32173">MELQGLHHITMITGDAQKNVDFYADTLGLRLVKKTVNFDAPDAYHLYFGDEAGTPGTILTWFEFAGARRGRAGAGQIHTIQLGVASGEALEFWAARLGGERSGDVVRFEDYDALRFELVISDAEPRRAVHPEIPEAFAITGIVGARAYGQTGPHPVLTELLGFGTDGDDFTLPGFRWAYDAPPAERALMGAGTVHHIAWASRDEDHLAWQARVAEAGLGVSDVRDRDYFQSIYFGEPRGILFEIATLSPGFAVDEAPESLGEALRLPSQHEHLRPQLEKVLRPVVNPRSKELV</sequence>
<dbReference type="Pfam" id="PF00903">
    <property type="entry name" value="Glyoxalase"/>
    <property type="match status" value="1"/>
</dbReference>
<dbReference type="PANTHER" id="PTHR36110:SF2">
    <property type="entry name" value="RING-CLEAVING DIOXYGENASE MHQE-RELATED"/>
    <property type="match status" value="1"/>
</dbReference>
<dbReference type="RefSeq" id="WP_202953668.1">
    <property type="nucleotide sequence ID" value="NZ_JAPCID010000006.1"/>
</dbReference>
<dbReference type="InterPro" id="IPR004360">
    <property type="entry name" value="Glyas_Fos-R_dOase_dom"/>
</dbReference>
<organism evidence="2 3">
    <name type="scientific">Solirubrobacter deserti</name>
    <dbReference type="NCBI Taxonomy" id="2282478"/>
    <lineage>
        <taxon>Bacteria</taxon>
        <taxon>Bacillati</taxon>
        <taxon>Actinomycetota</taxon>
        <taxon>Thermoleophilia</taxon>
        <taxon>Solirubrobacterales</taxon>
        <taxon>Solirubrobacteraceae</taxon>
        <taxon>Solirubrobacter</taxon>
    </lineage>
</organism>
<name>A0ABT4RE35_9ACTN</name>
<accession>A0ABT4RE35</accession>
<protein>
    <submittedName>
        <fullName evidence="2">VOC family protein</fullName>
    </submittedName>
</protein>
<evidence type="ECO:0000259" key="1">
    <source>
        <dbReference type="PROSITE" id="PS51819"/>
    </source>
</evidence>
<reference evidence="2" key="1">
    <citation type="submission" date="2022-10" db="EMBL/GenBank/DDBJ databases">
        <title>The WGS of Solirubrobacter sp. CPCC 204708.</title>
        <authorList>
            <person name="Jiang Z."/>
        </authorList>
    </citation>
    <scope>NUCLEOTIDE SEQUENCE</scope>
    <source>
        <strain evidence="2">CPCC 204708</strain>
    </source>
</reference>